<protein>
    <recommendedName>
        <fullName evidence="6">Vacuolar membrane-associated protein iml1</fullName>
    </recommendedName>
</protein>
<feature type="region of interest" description="Disordered" evidence="1">
    <location>
        <begin position="474"/>
        <end position="550"/>
    </location>
</feature>
<accession>A0A2S5B6L7</accession>
<evidence type="ECO:0000259" key="3">
    <source>
        <dbReference type="Pfam" id="PF19418"/>
    </source>
</evidence>
<dbReference type="PANTHER" id="PTHR13179:SF8">
    <property type="entry name" value="GATOR COMPLEX PROTEIN DEPDC5"/>
    <property type="match status" value="1"/>
</dbReference>
<dbReference type="Proteomes" id="UP000237144">
    <property type="component" value="Unassembled WGS sequence"/>
</dbReference>
<feature type="region of interest" description="Disordered" evidence="1">
    <location>
        <begin position="1407"/>
        <end position="1434"/>
    </location>
</feature>
<feature type="compositionally biased region" description="Low complexity" evidence="1">
    <location>
        <begin position="1499"/>
        <end position="1508"/>
    </location>
</feature>
<dbReference type="STRING" id="741276.A0A2S5B6L7"/>
<feature type="domain" description="DEPDC5 C-terminal" evidence="3">
    <location>
        <begin position="1526"/>
        <end position="1598"/>
    </location>
</feature>
<organism evidence="4 5">
    <name type="scientific">Rhodotorula taiwanensis</name>
    <dbReference type="NCBI Taxonomy" id="741276"/>
    <lineage>
        <taxon>Eukaryota</taxon>
        <taxon>Fungi</taxon>
        <taxon>Dikarya</taxon>
        <taxon>Basidiomycota</taxon>
        <taxon>Pucciniomycotina</taxon>
        <taxon>Microbotryomycetes</taxon>
        <taxon>Sporidiobolales</taxon>
        <taxon>Sporidiobolaceae</taxon>
        <taxon>Rhodotorula</taxon>
    </lineage>
</organism>
<dbReference type="InterPro" id="IPR045838">
    <property type="entry name" value="DEPDC5_CTD"/>
</dbReference>
<feature type="compositionally biased region" description="Basic and acidic residues" evidence="1">
    <location>
        <begin position="1015"/>
        <end position="1024"/>
    </location>
</feature>
<dbReference type="GO" id="GO:0010508">
    <property type="term" value="P:positive regulation of autophagy"/>
    <property type="evidence" value="ECO:0007669"/>
    <property type="project" value="TreeGrafter"/>
</dbReference>
<feature type="region of interest" description="Disordered" evidence="1">
    <location>
        <begin position="923"/>
        <end position="947"/>
    </location>
</feature>
<feature type="compositionally biased region" description="Low complexity" evidence="1">
    <location>
        <begin position="192"/>
        <end position="204"/>
    </location>
</feature>
<dbReference type="Pfam" id="PF12257">
    <property type="entry name" value="IML1"/>
    <property type="match status" value="1"/>
</dbReference>
<dbReference type="GO" id="GO:1990130">
    <property type="term" value="C:GATOR1 complex"/>
    <property type="evidence" value="ECO:0007669"/>
    <property type="project" value="TreeGrafter"/>
</dbReference>
<evidence type="ECO:0008006" key="6">
    <source>
        <dbReference type="Google" id="ProtNLM"/>
    </source>
</evidence>
<name>A0A2S5B6L7_9BASI</name>
<feature type="compositionally biased region" description="Polar residues" evidence="1">
    <location>
        <begin position="1411"/>
        <end position="1421"/>
    </location>
</feature>
<sequence>MAPPPHVELHIDNAATVDIQILPSALPADAVPGDLVAIRPVLAPGSKGKGRDRPLLYRVEKPTEADDSNASSSAAAASSANASGAESFAGLSAARRRGKAQVTVSPMLAQSYSWVKTRTEVELDLIPAPPPVAMCATHVELYFNNMYLSRPDSFALSLSLTDKVLHSGQRVALPGSGARLRVGDMYTSLGPARASTSRAAGGSSNRRRGSTSHAQNVRIDAAYITDETKFVFRSESARCYIFVEMSQEMWHFEEDGSMLLEKCELFLQELFLHYSGKMSPDAEDKRSKGLPTSHVVSIILYGRVIYDDEQDGEEDRAPLSRLEDGTLYRDFYKVMMDLTPSPPRSIIHDVALELRRWQSTVYLRTRPDGSQRLSGRLANAHESPILEATNLALNSFEEHWIDRDLQRTNLEILILTAGTSYYHVEKNLLRLTTERMLYHGIGQDLISLSKMPLHTVPLFQFRSPDPAAAETTLAANDSGISGMPRSTTGVSLGRSPATMGPRLGMSNATSHAFQPSSLRQASSFPASPPLRDPFAPDAASTAASHAPSRVAPIHVPDDQRDPLYFDPPPAPHSNAVQHARMASASIGLPSPSLNSIASAPPASTIASIAPTPVPATGLETSLYYMEPGFVFPHFFGTQIDKPHRVDRFMPRARCYELATQGVTERMPISIPLLKLGPNVVTDSMAFLSDAEKRQLKRDRHDALAVGAPDPAQLSADGGRAQWAEVRESGATTGTSGTSSSGRGGESAWSVKEDRHAEARAAHEERRNGRPALAALETTSSSSSRAALGHGQPGTTILSPHSSSSSQTDLADVTSSPAQTSDSSELSRSESADDEAEDGRGRLAAREARRKRLHDETSVGRSKTPIARRTSQNRHTRSSSVAASVRTVSSAVNKTNANASPSLAARKASTPALIARLTGIAGPVATTSSASPPVPTPTAPASNRPSWRNLFGRAHAPATTTSPLAAPVAVARVDVQASLKPEDSDRDDDATSETPVLGYSSAALRSSSRKGGATEVDSRANDKGRTQPIAIGSSMSNAGSTRAGGQDKAQAVSVDSNANVGSLDKHAGRMSSSLKAYEPGAAFRRAMGISGGKISVASKFNPSKPGKRSVGLADQTRRWASIVITERKSMRMGVKWRSITRGACLPITTDYLPSAEALQSQYSEYRYSVPTSSVTASFLLRTDHPKRSHILTLITELICQRLSQGFQICTPANAVGALDAINMATSKTLPDVLRDIQDGEVTAIYLSLANQIHRIAYDRRSQTVFVKILRRRRTWAKTDYGYKALVWTRGRDNYDMSSFTCPYPSMIDPFEWQHYDRLIAGAEQPDVQQSIRYRRTRLVLLPANKIPDRSYIISANKALQGADVSDATIQAQGFYALIDLVENARWAPAGLEKEPLTFAQTTLDAPGWASSVAHQQQRPQGDSLSSPSLPPISRTPRATWLSRMQGRPAHSFAGRVPSMPTSPRLDFDLDLPAAPLPPPAKTAAAMLARTDTTASVPLLSSSNKSGVSSTHTPASIASLPSSRRPVVQMTHAVVLDLDPAKRSDRSERVLCHLDRSHNVAAAYHIELAWLTASGKVVDNAIQSWTRQTARYGLTLVEVSMRAVLDRHNPFQKPTVVKPVVLPSVPDLDEDTTSEEEASGISVEDKEAVGTYLQELALARVLRSLDFFLDLGADATFPSDIDVQYSYRRTPTLHSQYIHRNGTTLVSIFPDEDDAGRLAFACSPNRIWTSHHPELDSETPMRQLRAVCADAEELRRLYGELGGPTGTA</sequence>
<dbReference type="PANTHER" id="PTHR13179">
    <property type="entry name" value="DEP DOMAIN CONTAINING PROTEIN 5"/>
    <property type="match status" value="1"/>
</dbReference>
<comment type="caution">
    <text evidence="4">The sequence shown here is derived from an EMBL/GenBank/DDBJ whole genome shotgun (WGS) entry which is preliminary data.</text>
</comment>
<evidence type="ECO:0000259" key="2">
    <source>
        <dbReference type="Pfam" id="PF12257"/>
    </source>
</evidence>
<feature type="domain" description="Vacuolar membrane-associated protein Iml1 N-terminal" evidence="2">
    <location>
        <begin position="139"/>
        <end position="461"/>
    </location>
</feature>
<reference evidence="4 5" key="1">
    <citation type="journal article" date="2018" name="Front. Microbiol.">
        <title>Prospects for Fungal Bioremediation of Acidic Radioactive Waste Sites: Characterization and Genome Sequence of Rhodotorula taiwanensis MD1149.</title>
        <authorList>
            <person name="Tkavc R."/>
            <person name="Matrosova V.Y."/>
            <person name="Grichenko O.E."/>
            <person name="Gostincar C."/>
            <person name="Volpe R.P."/>
            <person name="Klimenkova P."/>
            <person name="Gaidamakova E.K."/>
            <person name="Zhou C.E."/>
            <person name="Stewart B.J."/>
            <person name="Lyman M.G."/>
            <person name="Malfatti S.A."/>
            <person name="Rubinfeld B."/>
            <person name="Courtot M."/>
            <person name="Singh J."/>
            <person name="Dalgard C.L."/>
            <person name="Hamilton T."/>
            <person name="Frey K.G."/>
            <person name="Gunde-Cimerman N."/>
            <person name="Dugan L."/>
            <person name="Daly M.J."/>
        </authorList>
    </citation>
    <scope>NUCLEOTIDE SEQUENCE [LARGE SCALE GENOMIC DNA]</scope>
    <source>
        <strain evidence="4 5">MD1149</strain>
    </source>
</reference>
<dbReference type="GO" id="GO:1904262">
    <property type="term" value="P:negative regulation of TORC1 signaling"/>
    <property type="evidence" value="ECO:0007669"/>
    <property type="project" value="TreeGrafter"/>
</dbReference>
<dbReference type="OrthoDB" id="39497at2759"/>
<dbReference type="EMBL" id="PJQD01000048">
    <property type="protein sequence ID" value="POY72417.1"/>
    <property type="molecule type" value="Genomic_DNA"/>
</dbReference>
<feature type="region of interest" description="Disordered" evidence="1">
    <location>
        <begin position="976"/>
        <end position="1051"/>
    </location>
</feature>
<feature type="compositionally biased region" description="Polar residues" evidence="1">
    <location>
        <begin position="506"/>
        <end position="525"/>
    </location>
</feature>
<feature type="compositionally biased region" description="Low complexity" evidence="1">
    <location>
        <begin position="877"/>
        <end position="886"/>
    </location>
</feature>
<feature type="compositionally biased region" description="Polar residues" evidence="1">
    <location>
        <begin position="1509"/>
        <end position="1520"/>
    </location>
</feature>
<dbReference type="Pfam" id="PF19418">
    <property type="entry name" value="DEPDC5_CTD"/>
    <property type="match status" value="1"/>
</dbReference>
<gene>
    <name evidence="4" type="ORF">BMF94_4243</name>
</gene>
<feature type="compositionally biased region" description="Basic and acidic residues" evidence="1">
    <location>
        <begin position="750"/>
        <end position="767"/>
    </location>
</feature>
<feature type="region of interest" description="Disordered" evidence="1">
    <location>
        <begin position="191"/>
        <end position="213"/>
    </location>
</feature>
<feature type="region of interest" description="Disordered" evidence="1">
    <location>
        <begin position="728"/>
        <end position="886"/>
    </location>
</feature>
<dbReference type="GO" id="GO:0005096">
    <property type="term" value="F:GTPase activator activity"/>
    <property type="evidence" value="ECO:0007669"/>
    <property type="project" value="InterPro"/>
</dbReference>
<proteinExistence type="predicted"/>
<evidence type="ECO:0000313" key="5">
    <source>
        <dbReference type="Proteomes" id="UP000237144"/>
    </source>
</evidence>
<evidence type="ECO:0000313" key="4">
    <source>
        <dbReference type="EMBL" id="POY72417.1"/>
    </source>
</evidence>
<feature type="compositionally biased region" description="Low complexity" evidence="1">
    <location>
        <begin position="771"/>
        <end position="787"/>
    </location>
</feature>
<evidence type="ECO:0000256" key="1">
    <source>
        <dbReference type="SAM" id="MobiDB-lite"/>
    </source>
</evidence>
<dbReference type="InterPro" id="IPR048255">
    <property type="entry name" value="IML1_N"/>
</dbReference>
<feature type="compositionally biased region" description="Polar residues" evidence="1">
    <location>
        <begin position="792"/>
        <end position="819"/>
    </location>
</feature>
<dbReference type="InterPro" id="IPR027244">
    <property type="entry name" value="IML1"/>
</dbReference>
<feature type="compositionally biased region" description="Basic and acidic residues" evidence="1">
    <location>
        <begin position="837"/>
        <end position="857"/>
    </location>
</feature>
<feature type="region of interest" description="Disordered" evidence="1">
    <location>
        <begin position="1498"/>
        <end position="1521"/>
    </location>
</feature>
<keyword evidence="5" id="KW-1185">Reference proteome</keyword>
<feature type="compositionally biased region" description="Low complexity" evidence="1">
    <location>
        <begin position="533"/>
        <end position="548"/>
    </location>
</feature>
<feature type="compositionally biased region" description="Low complexity" evidence="1">
    <location>
        <begin position="728"/>
        <end position="740"/>
    </location>
</feature>
<feature type="compositionally biased region" description="Polar residues" evidence="1">
    <location>
        <begin position="474"/>
        <end position="490"/>
    </location>
</feature>